<proteinExistence type="predicted"/>
<evidence type="ECO:0000313" key="2">
    <source>
        <dbReference type="Proteomes" id="UP000549882"/>
    </source>
</evidence>
<name>A0A7W8XS06_9HYPH</name>
<dbReference type="RefSeq" id="WP_183938180.1">
    <property type="nucleotide sequence ID" value="NZ_JACHBI010000005.1"/>
</dbReference>
<protein>
    <submittedName>
        <fullName evidence="1">Uncharacterized protein</fullName>
    </submittedName>
</protein>
<keyword evidence="2" id="KW-1185">Reference proteome</keyword>
<accession>A0A7W8XS06</accession>
<gene>
    <name evidence="1" type="ORF">GGD50_003125</name>
</gene>
<dbReference type="Proteomes" id="UP000549882">
    <property type="component" value="Unassembled WGS sequence"/>
</dbReference>
<reference evidence="1 2" key="1">
    <citation type="submission" date="2020-08" db="EMBL/GenBank/DDBJ databases">
        <title>Genomic Encyclopedia of Type Strains, Phase IV (KMG-V): Genome sequencing to study the core and pangenomes of soil and plant-associated prokaryotes.</title>
        <authorList>
            <person name="Whitman W."/>
        </authorList>
    </citation>
    <scope>NUCLEOTIDE SEQUENCE [LARGE SCALE GENOMIC DNA]</scope>
    <source>
        <strain evidence="1 2">SEMIA 4064</strain>
    </source>
</reference>
<sequence length="83" mass="9345">MLSSGLVVEAAANNRDIGMQQRVARGEFEAANHFLGFSHNSLFFYRNIDFTDHRPIGIDAYLSYRFWIGRSAVHQAILAGKPC</sequence>
<evidence type="ECO:0000313" key="1">
    <source>
        <dbReference type="EMBL" id="MBB5574498.1"/>
    </source>
</evidence>
<dbReference type="AlphaFoldDB" id="A0A7W8XS06"/>
<dbReference type="EMBL" id="JACHBI010000005">
    <property type="protein sequence ID" value="MBB5574498.1"/>
    <property type="molecule type" value="Genomic_DNA"/>
</dbReference>
<organism evidence="1 2">
    <name type="scientific">Rhizobium paranaense</name>
    <dbReference type="NCBI Taxonomy" id="1650438"/>
    <lineage>
        <taxon>Bacteria</taxon>
        <taxon>Pseudomonadati</taxon>
        <taxon>Pseudomonadota</taxon>
        <taxon>Alphaproteobacteria</taxon>
        <taxon>Hyphomicrobiales</taxon>
        <taxon>Rhizobiaceae</taxon>
        <taxon>Rhizobium/Agrobacterium group</taxon>
        <taxon>Rhizobium</taxon>
    </lineage>
</organism>
<comment type="caution">
    <text evidence="1">The sequence shown here is derived from an EMBL/GenBank/DDBJ whole genome shotgun (WGS) entry which is preliminary data.</text>
</comment>